<name>A0A952FJD5_9PROT</name>
<gene>
    <name evidence="2" type="ORF">JF625_11490</name>
</gene>
<dbReference type="AlphaFoldDB" id="A0A952FJD5"/>
<feature type="region of interest" description="Disordered" evidence="1">
    <location>
        <begin position="193"/>
        <end position="216"/>
    </location>
</feature>
<protein>
    <submittedName>
        <fullName evidence="2">Uncharacterized protein</fullName>
    </submittedName>
</protein>
<dbReference type="InterPro" id="IPR035383">
    <property type="entry name" value="MauJ"/>
</dbReference>
<dbReference type="Pfam" id="PF17419">
    <property type="entry name" value="MauJ"/>
    <property type="match status" value="1"/>
</dbReference>
<feature type="compositionally biased region" description="Acidic residues" evidence="1">
    <location>
        <begin position="203"/>
        <end position="212"/>
    </location>
</feature>
<evidence type="ECO:0000313" key="3">
    <source>
        <dbReference type="Proteomes" id="UP000700706"/>
    </source>
</evidence>
<evidence type="ECO:0000313" key="2">
    <source>
        <dbReference type="EMBL" id="MBW8725763.1"/>
    </source>
</evidence>
<proteinExistence type="predicted"/>
<organism evidence="2 3">
    <name type="scientific">Inquilinus limosus</name>
    <dbReference type="NCBI Taxonomy" id="171674"/>
    <lineage>
        <taxon>Bacteria</taxon>
        <taxon>Pseudomonadati</taxon>
        <taxon>Pseudomonadota</taxon>
        <taxon>Alphaproteobacteria</taxon>
        <taxon>Rhodospirillales</taxon>
        <taxon>Rhodospirillaceae</taxon>
        <taxon>Inquilinus</taxon>
    </lineage>
</organism>
<sequence length="472" mass="52920">MLAKHLELFLSELCRAEMAPVAHDDMEKRFTSLRDNGRLPRGRENRARPLTDEQIASAILGLVAIQPGWAGHATTVLERLSPVGGPIIAFAGAGSLHQALAKILADKDVRATLVAVRLSTAESGTNSHGYAAIHYDQDGVCKRTSYVPPEAVSLLQPGAETRFDPDQRCALFAREVAFNRRFFDRLSRRIAEDRAFPAPPPEDSPEYDAEEVEQARRQRLDVTQSSRFLNIGIDNQVTWPKQETLASFDRYQMVLMPKTKDNVQSISFDLHKNQLTAEQAMTVINRFLSLLTWCDDQFAIAQDGWSGNPVPVAVPKRNLAFTTTHHWVFNRSIPDSEEVRRALALYREARNAELNFLVSYAVLNYYKIIEIRYHGSKTSTQWVADNLSPVLNDPDDPHDGATFLAACGSESPEMYIYAACRVAVAHASPNRSSDPDALHELRRLHNAASIMRRLARHFIMTELKVSDSLSKD</sequence>
<reference evidence="2" key="1">
    <citation type="submission" date="2020-06" db="EMBL/GenBank/DDBJ databases">
        <title>Stable isotope informed genome-resolved metagenomics uncovers potential trophic interactions in rhizosphere soil.</title>
        <authorList>
            <person name="Starr E.P."/>
            <person name="Shi S."/>
            <person name="Blazewicz S.J."/>
            <person name="Koch B.J."/>
            <person name="Probst A.J."/>
            <person name="Hungate B.A."/>
            <person name="Pett-Ridge J."/>
            <person name="Firestone M.K."/>
            <person name="Banfield J.F."/>
        </authorList>
    </citation>
    <scope>NUCLEOTIDE SEQUENCE</scope>
    <source>
        <strain evidence="2">YM_69_17</strain>
    </source>
</reference>
<evidence type="ECO:0000256" key="1">
    <source>
        <dbReference type="SAM" id="MobiDB-lite"/>
    </source>
</evidence>
<dbReference type="EMBL" id="JAEKLZ010000184">
    <property type="protein sequence ID" value="MBW8725763.1"/>
    <property type="molecule type" value="Genomic_DNA"/>
</dbReference>
<comment type="caution">
    <text evidence="2">The sequence shown here is derived from an EMBL/GenBank/DDBJ whole genome shotgun (WGS) entry which is preliminary data.</text>
</comment>
<accession>A0A952FJD5</accession>
<dbReference type="Proteomes" id="UP000700706">
    <property type="component" value="Unassembled WGS sequence"/>
</dbReference>